<name>A0A7C4BB68_9CREN</name>
<comment type="caution">
    <text evidence="1">The sequence shown here is derived from an EMBL/GenBank/DDBJ whole genome shotgun (WGS) entry which is preliminary data.</text>
</comment>
<sequence length="78" mass="8918">MSSAEEFLRKKIVEVLKTHCEGLVFDKLREILEEREGIYVDGVLLRRVVAIMIREGTVCKEPSASVKRMLLKLCRAPS</sequence>
<accession>A0A7C4BB68</accession>
<gene>
    <name evidence="1" type="ORF">ENV14_01690</name>
</gene>
<protein>
    <submittedName>
        <fullName evidence="1">Uncharacterized protein</fullName>
    </submittedName>
</protein>
<evidence type="ECO:0000313" key="1">
    <source>
        <dbReference type="EMBL" id="HGI87101.1"/>
    </source>
</evidence>
<dbReference type="AlphaFoldDB" id="A0A7C4BB68"/>
<proteinExistence type="predicted"/>
<dbReference type="EMBL" id="DTFF01000013">
    <property type="protein sequence ID" value="HGI87101.1"/>
    <property type="molecule type" value="Genomic_DNA"/>
</dbReference>
<reference evidence="1" key="1">
    <citation type="journal article" date="2020" name="mSystems">
        <title>Genome- and Community-Level Interaction Insights into Carbon Utilization and Element Cycling Functions of Hydrothermarchaeota in Hydrothermal Sediment.</title>
        <authorList>
            <person name="Zhou Z."/>
            <person name="Liu Y."/>
            <person name="Xu W."/>
            <person name="Pan J."/>
            <person name="Luo Z.H."/>
            <person name="Li M."/>
        </authorList>
    </citation>
    <scope>NUCLEOTIDE SEQUENCE [LARGE SCALE GENOMIC DNA]</scope>
    <source>
        <strain evidence="1">SpSt-732</strain>
    </source>
</reference>
<organism evidence="1">
    <name type="scientific">Ignisphaera aggregans</name>
    <dbReference type="NCBI Taxonomy" id="334771"/>
    <lineage>
        <taxon>Archaea</taxon>
        <taxon>Thermoproteota</taxon>
        <taxon>Thermoprotei</taxon>
        <taxon>Desulfurococcales</taxon>
        <taxon>Desulfurococcaceae</taxon>
        <taxon>Ignisphaera</taxon>
    </lineage>
</organism>